<keyword evidence="2" id="KW-1185">Reference proteome</keyword>
<dbReference type="AlphaFoldDB" id="A0A919TMI9"/>
<dbReference type="Proteomes" id="UP000629619">
    <property type="component" value="Unassembled WGS sequence"/>
</dbReference>
<dbReference type="EMBL" id="BOMW01000044">
    <property type="protein sequence ID" value="GIF07105.1"/>
    <property type="molecule type" value="Genomic_DNA"/>
</dbReference>
<evidence type="ECO:0000313" key="1">
    <source>
        <dbReference type="EMBL" id="GIF07105.1"/>
    </source>
</evidence>
<reference evidence="1" key="1">
    <citation type="submission" date="2021-01" db="EMBL/GenBank/DDBJ databases">
        <title>Whole genome shotgun sequence of Actinoplanes siamensis NBRC 109076.</title>
        <authorList>
            <person name="Komaki H."/>
            <person name="Tamura T."/>
        </authorList>
    </citation>
    <scope>NUCLEOTIDE SEQUENCE</scope>
    <source>
        <strain evidence="1">NBRC 109076</strain>
    </source>
</reference>
<evidence type="ECO:0000313" key="2">
    <source>
        <dbReference type="Proteomes" id="UP000629619"/>
    </source>
</evidence>
<dbReference type="InterPro" id="IPR016084">
    <property type="entry name" value="Haem_Oase-like_multi-hlx"/>
</dbReference>
<sequence length="214" mass="22337">MDDVTGDFRATVTAALDAAAERLTGHPYYHALRHGTLPDVVYDHFAGQDLHLLPAYGRAHAGAASTIPGAEAAGFLARMAAICLDNAAADAARGGGRPEAGPATVAYTSFLAAAAAASPAAALGALLPSAYLQLAVNDDLVTRVVPGTGYEQRVRESHPGDEYRKLVDEFVGLVAGFGAGRCAAEQAELMRHLTVAARFEYAFVQAAWLLESWA</sequence>
<dbReference type="Gene3D" id="1.20.910.10">
    <property type="entry name" value="Heme oxygenase-like"/>
    <property type="match status" value="1"/>
</dbReference>
<evidence type="ECO:0008006" key="3">
    <source>
        <dbReference type="Google" id="ProtNLM"/>
    </source>
</evidence>
<comment type="caution">
    <text evidence="1">The sequence shown here is derived from an EMBL/GenBank/DDBJ whole genome shotgun (WGS) entry which is preliminary data.</text>
</comment>
<dbReference type="SUPFAM" id="SSF48613">
    <property type="entry name" value="Heme oxygenase-like"/>
    <property type="match status" value="1"/>
</dbReference>
<proteinExistence type="predicted"/>
<protein>
    <recommendedName>
        <fullName evidence="3">Thiaminase-2/PQQC domain-containing protein</fullName>
    </recommendedName>
</protein>
<name>A0A919TMI9_9ACTN</name>
<organism evidence="1 2">
    <name type="scientific">Actinoplanes siamensis</name>
    <dbReference type="NCBI Taxonomy" id="1223317"/>
    <lineage>
        <taxon>Bacteria</taxon>
        <taxon>Bacillati</taxon>
        <taxon>Actinomycetota</taxon>
        <taxon>Actinomycetes</taxon>
        <taxon>Micromonosporales</taxon>
        <taxon>Micromonosporaceae</taxon>
        <taxon>Actinoplanes</taxon>
    </lineage>
</organism>
<accession>A0A919TMI9</accession>
<dbReference type="RefSeq" id="WP_203682519.1">
    <property type="nucleotide sequence ID" value="NZ_BOMW01000044.1"/>
</dbReference>
<gene>
    <name evidence="1" type="ORF">Asi03nite_46430</name>
</gene>